<dbReference type="InterPro" id="IPR024952">
    <property type="entry name" value="LPP20-like_dom"/>
</dbReference>
<evidence type="ECO:0000259" key="2">
    <source>
        <dbReference type="Pfam" id="PF02169"/>
    </source>
</evidence>
<evidence type="ECO:0000313" key="4">
    <source>
        <dbReference type="Proteomes" id="UP000323646"/>
    </source>
</evidence>
<reference evidence="3 4" key="1">
    <citation type="submission" date="2019-08" db="EMBL/GenBank/DDBJ databases">
        <title>Selenomonas sp. mPRGC5 and Selenomonas sp. mPRGC8 isolated from ruminal fluid of dairy goat (Capra hircus).</title>
        <authorList>
            <person name="Poothong S."/>
            <person name="Nuengjamnong C."/>
            <person name="Tanasupawat S."/>
        </authorList>
    </citation>
    <scope>NUCLEOTIDE SEQUENCE [LARGE SCALE GENOMIC DNA]</scope>
    <source>
        <strain evidence="4">mPRGC5</strain>
    </source>
</reference>
<comment type="caution">
    <text evidence="3">The sequence shown here is derived from an EMBL/GenBank/DDBJ whole genome shotgun (WGS) entry which is preliminary data.</text>
</comment>
<feature type="domain" description="Lipoprotein LPP20-like" evidence="2">
    <location>
        <begin position="49"/>
        <end position="127"/>
    </location>
</feature>
<organism evidence="3 4">
    <name type="scientific">Selenomonas ruminis</name>
    <dbReference type="NCBI Taxonomy" id="2593411"/>
    <lineage>
        <taxon>Bacteria</taxon>
        <taxon>Bacillati</taxon>
        <taxon>Bacillota</taxon>
        <taxon>Negativicutes</taxon>
        <taxon>Selenomonadales</taxon>
        <taxon>Selenomonadaceae</taxon>
        <taxon>Selenomonas</taxon>
    </lineage>
</organism>
<evidence type="ECO:0000313" key="3">
    <source>
        <dbReference type="EMBL" id="TYZ23927.1"/>
    </source>
</evidence>
<dbReference type="EMBL" id="VTOY01000002">
    <property type="protein sequence ID" value="TYZ23927.1"/>
    <property type="molecule type" value="Genomic_DNA"/>
</dbReference>
<dbReference type="AlphaFoldDB" id="A0A5D6W7F7"/>
<dbReference type="OrthoDB" id="9813452at2"/>
<feature type="chain" id="PRO_5022794878" description="Lipoprotein LPP20-like domain-containing protein" evidence="1">
    <location>
        <begin position="28"/>
        <end position="293"/>
    </location>
</feature>
<gene>
    <name evidence="3" type="ORF">FZ040_04180</name>
</gene>
<sequence length="293" mass="30699">MRRISRMMATVVAVLSIMVFSMASALAATTSTIDWNDSVVRVAGYGVAPANARTPGLARLMARRAAIADGYRQMAEAVAGVSVDADTTVEMAAVSSDVVRTHVSAVVNGARIVSERVVGDSYEVIMEVPMFGVRSIAGAVMGRPDRIEAFPSPVASVAPSPILTTGSAESSKGSSAASAPAGRAIGGFTGLIVDCRGLDLNPVMSPAVYNDNGQPIYGYKNLDYDKVVENGMAGYAKDMDQARRAGSNPLIVRAVSLMKHNSCPVLSTADANRVLIENGASHFLDKTNVVFLR</sequence>
<proteinExistence type="predicted"/>
<dbReference type="Proteomes" id="UP000323646">
    <property type="component" value="Unassembled WGS sequence"/>
</dbReference>
<keyword evidence="1" id="KW-0732">Signal</keyword>
<name>A0A5D6W7F7_9FIRM</name>
<feature type="signal peptide" evidence="1">
    <location>
        <begin position="1"/>
        <end position="27"/>
    </location>
</feature>
<evidence type="ECO:0000256" key="1">
    <source>
        <dbReference type="SAM" id="SignalP"/>
    </source>
</evidence>
<dbReference type="Pfam" id="PF02169">
    <property type="entry name" value="LPP20"/>
    <property type="match status" value="1"/>
</dbReference>
<protein>
    <recommendedName>
        <fullName evidence="2">Lipoprotein LPP20-like domain-containing protein</fullName>
    </recommendedName>
</protein>
<accession>A0A5D6W7F7</accession>
<keyword evidence="4" id="KW-1185">Reference proteome</keyword>